<evidence type="ECO:0000259" key="4">
    <source>
        <dbReference type="PROSITE" id="PS51164"/>
    </source>
</evidence>
<evidence type="ECO:0000313" key="7">
    <source>
        <dbReference type="Proteomes" id="UP000332933"/>
    </source>
</evidence>
<feature type="compositionally biased region" description="Low complexity" evidence="2">
    <location>
        <begin position="174"/>
        <end position="277"/>
    </location>
</feature>
<evidence type="ECO:0000313" key="5">
    <source>
        <dbReference type="EMBL" id="KAF0692613.1"/>
    </source>
</evidence>
<dbReference type="Proteomes" id="UP000332933">
    <property type="component" value="Unassembled WGS sequence"/>
</dbReference>
<feature type="domain" description="CBM1" evidence="4">
    <location>
        <begin position="290"/>
        <end position="326"/>
    </location>
</feature>
<dbReference type="InterPro" id="IPR037176">
    <property type="entry name" value="Osmotin/thaumatin-like_sf"/>
</dbReference>
<name>A0A485L570_9STRA</name>
<dbReference type="SUPFAM" id="SSF57180">
    <property type="entry name" value="Cellulose-binding domain"/>
    <property type="match status" value="1"/>
</dbReference>
<dbReference type="EMBL" id="CAADRA010005886">
    <property type="protein sequence ID" value="VFT93092.1"/>
    <property type="molecule type" value="Genomic_DNA"/>
</dbReference>
<dbReference type="EMBL" id="VJMH01005865">
    <property type="protein sequence ID" value="KAF0692613.1"/>
    <property type="molecule type" value="Genomic_DNA"/>
</dbReference>
<dbReference type="GO" id="GO:0030248">
    <property type="term" value="F:cellulose binding"/>
    <property type="evidence" value="ECO:0007669"/>
    <property type="project" value="InterPro"/>
</dbReference>
<dbReference type="InterPro" id="IPR001938">
    <property type="entry name" value="Thaumatin"/>
</dbReference>
<dbReference type="PROSITE" id="PS00562">
    <property type="entry name" value="CBM1_1"/>
    <property type="match status" value="1"/>
</dbReference>
<evidence type="ECO:0000256" key="2">
    <source>
        <dbReference type="SAM" id="MobiDB-lite"/>
    </source>
</evidence>
<evidence type="ECO:0000256" key="1">
    <source>
        <dbReference type="ARBA" id="ARBA00022729"/>
    </source>
</evidence>
<reference evidence="5" key="2">
    <citation type="submission" date="2019-06" db="EMBL/GenBank/DDBJ databases">
        <title>Genomics analysis of Aphanomyces spp. identifies a new class of oomycete effector associated with host adaptation.</title>
        <authorList>
            <person name="Gaulin E."/>
        </authorList>
    </citation>
    <scope>NUCLEOTIDE SEQUENCE</scope>
    <source>
        <strain evidence="5">CBS 578.67</strain>
    </source>
</reference>
<keyword evidence="7" id="KW-1185">Reference proteome</keyword>
<dbReference type="GO" id="GO:0005576">
    <property type="term" value="C:extracellular region"/>
    <property type="evidence" value="ECO:0007669"/>
    <property type="project" value="InterPro"/>
</dbReference>
<dbReference type="OrthoDB" id="73819at2759"/>
<reference evidence="6 7" key="1">
    <citation type="submission" date="2019-03" db="EMBL/GenBank/DDBJ databases">
        <authorList>
            <person name="Gaulin E."/>
            <person name="Dumas B."/>
        </authorList>
    </citation>
    <scope>NUCLEOTIDE SEQUENCE [LARGE SCALE GENOMIC DNA]</scope>
    <source>
        <strain evidence="6">CBS 568.67</strain>
    </source>
</reference>
<sequence length="373" mass="39032">MRVFVLPLILAAVTTAVEFRFTNKCDYTINLHGAGSKFICNLDPGAVAGNNCGAVLGEMGLFKHTESNEANLVEYSLVNVGTMNQAWYDVSNIPPGPGFCTSYADCQQATGRKGYNVPVSVTPTKYSGSANCKSVTVTAPDDPDAYLFPKDDFKTHDCPMDEVFDVVYCPNGSVAPKQPPQTTATPPTTPPATYAPATTKPPATTATPVTTAAPAITATPATTTTVVPKTPSPPVVTTHAPATTATPPSVTPTVVPVPTTDAPSTNVPSTDSPSTYPTPAPQTTLTPSSGAVKPWQQCGGKDYSGSATCVDGHSCVAVNSWYSQCIPDAVKAGELPTWAECGERIQGHCQDRDVCSKHNDYFSQCTPKVAYAA</sequence>
<dbReference type="Pfam" id="PF00734">
    <property type="entry name" value="CBM_1"/>
    <property type="match status" value="1"/>
</dbReference>
<accession>A0A485L570</accession>
<organism evidence="6 7">
    <name type="scientific">Aphanomyces stellatus</name>
    <dbReference type="NCBI Taxonomy" id="120398"/>
    <lineage>
        <taxon>Eukaryota</taxon>
        <taxon>Sar</taxon>
        <taxon>Stramenopiles</taxon>
        <taxon>Oomycota</taxon>
        <taxon>Saprolegniomycetes</taxon>
        <taxon>Saprolegniales</taxon>
        <taxon>Verrucalvaceae</taxon>
        <taxon>Aphanomyces</taxon>
    </lineage>
</organism>
<keyword evidence="1 3" id="KW-0732">Signal</keyword>
<protein>
    <submittedName>
        <fullName evidence="6">Aste57867_16316 protein</fullName>
    </submittedName>
</protein>
<dbReference type="PANTHER" id="PTHR31737:SF2">
    <property type="entry name" value="PROTEIN TOS1"/>
    <property type="match status" value="1"/>
</dbReference>
<dbReference type="InterPro" id="IPR035971">
    <property type="entry name" value="CBD_sf"/>
</dbReference>
<feature type="chain" id="PRO_5033437351" evidence="3">
    <location>
        <begin position="17"/>
        <end position="373"/>
    </location>
</feature>
<feature type="region of interest" description="Disordered" evidence="2">
    <location>
        <begin position="174"/>
        <end position="291"/>
    </location>
</feature>
<dbReference type="InterPro" id="IPR000254">
    <property type="entry name" value="CBD"/>
</dbReference>
<dbReference type="PROSITE" id="PS51164">
    <property type="entry name" value="CBM1_2"/>
    <property type="match status" value="1"/>
</dbReference>
<proteinExistence type="predicted"/>
<dbReference type="AlphaFoldDB" id="A0A485L570"/>
<dbReference type="GO" id="GO:0005975">
    <property type="term" value="P:carbohydrate metabolic process"/>
    <property type="evidence" value="ECO:0007669"/>
    <property type="project" value="InterPro"/>
</dbReference>
<evidence type="ECO:0000313" key="6">
    <source>
        <dbReference type="EMBL" id="VFT93092.1"/>
    </source>
</evidence>
<dbReference type="SMART" id="SM00236">
    <property type="entry name" value="fCBD"/>
    <property type="match status" value="2"/>
</dbReference>
<dbReference type="SUPFAM" id="SSF49870">
    <property type="entry name" value="Osmotin, thaumatin-like protein"/>
    <property type="match status" value="1"/>
</dbReference>
<dbReference type="SMART" id="SM00205">
    <property type="entry name" value="THN"/>
    <property type="match status" value="1"/>
</dbReference>
<dbReference type="PANTHER" id="PTHR31737">
    <property type="entry name" value="PROTEIN TOS1"/>
    <property type="match status" value="1"/>
</dbReference>
<gene>
    <name evidence="6" type="primary">Aste57867_16316</name>
    <name evidence="5" type="ORF">As57867_016259</name>
    <name evidence="6" type="ORF">ASTE57867_16316</name>
</gene>
<evidence type="ECO:0000256" key="3">
    <source>
        <dbReference type="SAM" id="SignalP"/>
    </source>
</evidence>
<feature type="signal peptide" evidence="3">
    <location>
        <begin position="1"/>
        <end position="16"/>
    </location>
</feature>